<keyword evidence="3" id="KW-1185">Reference proteome</keyword>
<dbReference type="AlphaFoldDB" id="A0AAE0CAI0"/>
<feature type="region of interest" description="Disordered" evidence="1">
    <location>
        <begin position="167"/>
        <end position="193"/>
    </location>
</feature>
<dbReference type="Proteomes" id="UP001190700">
    <property type="component" value="Unassembled WGS sequence"/>
</dbReference>
<gene>
    <name evidence="2" type="ORF">CYMTET_40315</name>
</gene>
<sequence>MAATQSNTGVERVEDMLERLEKLAFLGAQGMQAPEVYARTHHKPRTRPSSAQSTSSAASSRITRATVESEGQPPPRRARRSPPRSPIREYTQRVVSERTSGPPLELFYPSRNAMDFTHNSSIKRNDSIPMHTVPYDFRPGRTVSERGYVNTRTKGPERFHAITIDSLPRHLAGTKPGTWKSAQASKQNGEGYS</sequence>
<feature type="compositionally biased region" description="Low complexity" evidence="1">
    <location>
        <begin position="47"/>
        <end position="66"/>
    </location>
</feature>
<feature type="compositionally biased region" description="Polar residues" evidence="1">
    <location>
        <begin position="180"/>
        <end position="193"/>
    </location>
</feature>
<proteinExistence type="predicted"/>
<organism evidence="2 3">
    <name type="scientific">Cymbomonas tetramitiformis</name>
    <dbReference type="NCBI Taxonomy" id="36881"/>
    <lineage>
        <taxon>Eukaryota</taxon>
        <taxon>Viridiplantae</taxon>
        <taxon>Chlorophyta</taxon>
        <taxon>Pyramimonadophyceae</taxon>
        <taxon>Pyramimonadales</taxon>
        <taxon>Pyramimonadaceae</taxon>
        <taxon>Cymbomonas</taxon>
    </lineage>
</organism>
<name>A0AAE0CAI0_9CHLO</name>
<evidence type="ECO:0000313" key="2">
    <source>
        <dbReference type="EMBL" id="KAK3250302.1"/>
    </source>
</evidence>
<reference evidence="2 3" key="1">
    <citation type="journal article" date="2015" name="Genome Biol. Evol.">
        <title>Comparative Genomics of a Bacterivorous Green Alga Reveals Evolutionary Causalities and Consequences of Phago-Mixotrophic Mode of Nutrition.</title>
        <authorList>
            <person name="Burns J.A."/>
            <person name="Paasch A."/>
            <person name="Narechania A."/>
            <person name="Kim E."/>
        </authorList>
    </citation>
    <scope>NUCLEOTIDE SEQUENCE [LARGE SCALE GENOMIC DNA]</scope>
    <source>
        <strain evidence="2 3">PLY_AMNH</strain>
    </source>
</reference>
<protein>
    <submittedName>
        <fullName evidence="2">Uncharacterized protein</fullName>
    </submittedName>
</protein>
<evidence type="ECO:0000256" key="1">
    <source>
        <dbReference type="SAM" id="MobiDB-lite"/>
    </source>
</evidence>
<dbReference type="EMBL" id="LGRX02026806">
    <property type="protein sequence ID" value="KAK3250302.1"/>
    <property type="molecule type" value="Genomic_DNA"/>
</dbReference>
<feature type="region of interest" description="Disordered" evidence="1">
    <location>
        <begin position="28"/>
        <end position="104"/>
    </location>
</feature>
<comment type="caution">
    <text evidence="2">The sequence shown here is derived from an EMBL/GenBank/DDBJ whole genome shotgun (WGS) entry which is preliminary data.</text>
</comment>
<evidence type="ECO:0000313" key="3">
    <source>
        <dbReference type="Proteomes" id="UP001190700"/>
    </source>
</evidence>
<accession>A0AAE0CAI0</accession>